<gene>
    <name evidence="1" type="ORF">GCM10022216_21710</name>
</gene>
<dbReference type="Proteomes" id="UP001500101">
    <property type="component" value="Unassembled WGS sequence"/>
</dbReference>
<keyword evidence="2" id="KW-1185">Reference proteome</keyword>
<dbReference type="EMBL" id="BAAAZI010000009">
    <property type="protein sequence ID" value="GAA4141551.1"/>
    <property type="molecule type" value="Genomic_DNA"/>
</dbReference>
<proteinExistence type="predicted"/>
<evidence type="ECO:0000313" key="1">
    <source>
        <dbReference type="EMBL" id="GAA4141551.1"/>
    </source>
</evidence>
<name>A0ABP7YUK4_9SPHI</name>
<comment type="caution">
    <text evidence="1">The sequence shown here is derived from an EMBL/GenBank/DDBJ whole genome shotgun (WGS) entry which is preliminary data.</text>
</comment>
<sequence length="116" mass="13709">MQQFKTFSVIYVETNEKEFMDKLKKFDLMEKISRELEDIRNSQQAVLEKIAKVEIDNIELGDKTIESKIPEIYQRTADNSEAILEILNSFQEKTDDFGSKNNIDKLREQQEIDNMK</sequence>
<accession>A0ABP7YUK4</accession>
<evidence type="ECO:0000313" key="2">
    <source>
        <dbReference type="Proteomes" id="UP001500101"/>
    </source>
</evidence>
<reference evidence="2" key="1">
    <citation type="journal article" date="2019" name="Int. J. Syst. Evol. Microbiol.">
        <title>The Global Catalogue of Microorganisms (GCM) 10K type strain sequencing project: providing services to taxonomists for standard genome sequencing and annotation.</title>
        <authorList>
            <consortium name="The Broad Institute Genomics Platform"/>
            <consortium name="The Broad Institute Genome Sequencing Center for Infectious Disease"/>
            <person name="Wu L."/>
            <person name="Ma J."/>
        </authorList>
    </citation>
    <scope>NUCLEOTIDE SEQUENCE [LARGE SCALE GENOMIC DNA]</scope>
    <source>
        <strain evidence="2">JCM 16704</strain>
    </source>
</reference>
<organism evidence="1 2">
    <name type="scientific">Sphingobacterium kyonggiense</name>
    <dbReference type="NCBI Taxonomy" id="714075"/>
    <lineage>
        <taxon>Bacteria</taxon>
        <taxon>Pseudomonadati</taxon>
        <taxon>Bacteroidota</taxon>
        <taxon>Sphingobacteriia</taxon>
        <taxon>Sphingobacteriales</taxon>
        <taxon>Sphingobacteriaceae</taxon>
        <taxon>Sphingobacterium</taxon>
    </lineage>
</organism>
<protein>
    <submittedName>
        <fullName evidence="1">Uncharacterized protein</fullName>
    </submittedName>
</protein>